<feature type="binding site" evidence="3">
    <location>
        <begin position="243"/>
        <end position="247"/>
    </location>
    <ligand>
        <name>FAD</name>
        <dbReference type="ChEBI" id="CHEBI:57692"/>
    </ligand>
</feature>
<dbReference type="GO" id="GO:0009055">
    <property type="term" value="F:electron transfer activity"/>
    <property type="evidence" value="ECO:0007669"/>
    <property type="project" value="InterPro"/>
</dbReference>
<dbReference type="InterPro" id="IPR014730">
    <property type="entry name" value="ETF_a/b_N"/>
</dbReference>
<dbReference type="SUPFAM" id="SSF52402">
    <property type="entry name" value="Adenine nucleotide alpha hydrolases-like"/>
    <property type="match status" value="1"/>
</dbReference>
<keyword evidence="3" id="KW-0274">FAD</keyword>
<dbReference type="PANTHER" id="PTHR43153">
    <property type="entry name" value="ELECTRON TRANSFER FLAVOPROTEIN ALPHA"/>
    <property type="match status" value="1"/>
</dbReference>
<evidence type="ECO:0000256" key="1">
    <source>
        <dbReference type="ARBA" id="ARBA00005817"/>
    </source>
</evidence>
<dbReference type="AlphaFoldDB" id="S7V8A3"/>
<feature type="binding site" evidence="3">
    <location>
        <begin position="229"/>
        <end position="230"/>
    </location>
    <ligand>
        <name>FAD</name>
        <dbReference type="ChEBI" id="CHEBI:57692"/>
    </ligand>
</feature>
<dbReference type="InterPro" id="IPR014729">
    <property type="entry name" value="Rossmann-like_a/b/a_fold"/>
</dbReference>
<keyword evidence="2" id="KW-0249">Electron transport</keyword>
<sequence>MKKIGLLIEIKDDEIKPANYGMITMAHGDEHQLFALVVNADTPAYRDALSGSGVTDIVDISTPQGAWHPDEWADAVVHAMDRFGIGTLLGLTSPQGRDLLPRIAAQLDAPLVMDCLTVDLDRNVARTTQYSGKAMADIQLTGGHYIYGVRANAVPPVPLLRTAGIHPFAAPESPASGLTVLATRPGKAGTVDLAEADVIISGGRGMKSGENFKVLHDCARAMGAAVGASRVAVDEGWVPYTYQVGQTGTKVNPKVYIACGISGSVQHFAGMKSSEMIIAVNTDPDAAIIGKCDYYIIGDLFDIIPEVTRVLEGGGR</sequence>
<comment type="caution">
    <text evidence="5">The sequence shown here is derived from an EMBL/GenBank/DDBJ whole genome shotgun (WGS) entry which is preliminary data.</text>
</comment>
<dbReference type="PANTHER" id="PTHR43153:SF1">
    <property type="entry name" value="ELECTRON TRANSFER FLAVOPROTEIN SUBUNIT ALPHA, MITOCHONDRIAL"/>
    <property type="match status" value="1"/>
</dbReference>
<dbReference type="GO" id="GO:0050660">
    <property type="term" value="F:flavin adenine dinucleotide binding"/>
    <property type="evidence" value="ECO:0007669"/>
    <property type="project" value="InterPro"/>
</dbReference>
<feature type="binding site" evidence="3">
    <location>
        <position position="281"/>
    </location>
    <ligand>
        <name>FAD</name>
        <dbReference type="ChEBI" id="CHEBI:57692"/>
    </ligand>
</feature>
<protein>
    <submittedName>
        <fullName evidence="5">Electron transfer flavoprotein alpha subunit</fullName>
    </submittedName>
</protein>
<keyword evidence="2" id="KW-0813">Transport</keyword>
<evidence type="ECO:0000313" key="6">
    <source>
        <dbReference type="Proteomes" id="UP000014977"/>
    </source>
</evidence>
<keyword evidence="3" id="KW-0285">Flavoprotein</keyword>
<comment type="cofactor">
    <cofactor evidence="3">
        <name>FAD</name>
        <dbReference type="ChEBI" id="CHEBI:57692"/>
    </cofactor>
    <text evidence="3">Binds 1 FAD per dimer.</text>
</comment>
<feature type="domain" description="Electron transfer flavoprotein alpha/beta-subunit N-terminal" evidence="4">
    <location>
        <begin position="4"/>
        <end position="180"/>
    </location>
</feature>
<dbReference type="GO" id="GO:0033539">
    <property type="term" value="P:fatty acid beta-oxidation using acyl-CoA dehydrogenase"/>
    <property type="evidence" value="ECO:0007669"/>
    <property type="project" value="TreeGrafter"/>
</dbReference>
<proteinExistence type="inferred from homology"/>
<dbReference type="OrthoDB" id="9770286at2"/>
<gene>
    <name evidence="5" type="ORF">dsmv_1467</name>
</gene>
<feature type="binding site" evidence="3">
    <location>
        <position position="204"/>
    </location>
    <ligand>
        <name>FAD</name>
        <dbReference type="ChEBI" id="CHEBI:57692"/>
    </ligand>
</feature>
<feature type="binding site" evidence="3">
    <location>
        <begin position="260"/>
        <end position="267"/>
    </location>
    <ligand>
        <name>FAD</name>
        <dbReference type="ChEBI" id="CHEBI:57692"/>
    </ligand>
</feature>
<dbReference type="Pfam" id="PF01012">
    <property type="entry name" value="ETF"/>
    <property type="match status" value="1"/>
</dbReference>
<dbReference type="Gene3D" id="3.40.50.1220">
    <property type="entry name" value="TPP-binding domain"/>
    <property type="match status" value="1"/>
</dbReference>
<dbReference type="EMBL" id="ATHJ01000062">
    <property type="protein sequence ID" value="EPR42884.1"/>
    <property type="molecule type" value="Genomic_DNA"/>
</dbReference>
<name>S7V8A3_DESML</name>
<dbReference type="InterPro" id="IPR014731">
    <property type="entry name" value="ETF_asu_C"/>
</dbReference>
<dbReference type="PATRIC" id="fig|1121405.3.peg.883"/>
<dbReference type="PIRSF" id="PIRSF000089">
    <property type="entry name" value="Electra_flavoP_a"/>
    <property type="match status" value="1"/>
</dbReference>
<dbReference type="Pfam" id="PF00766">
    <property type="entry name" value="ETF_alpha"/>
    <property type="match status" value="1"/>
</dbReference>
<dbReference type="STRING" id="897.B2D07_01095"/>
<organism evidence="5 6">
    <name type="scientific">Desulfococcus multivorans DSM 2059</name>
    <dbReference type="NCBI Taxonomy" id="1121405"/>
    <lineage>
        <taxon>Bacteria</taxon>
        <taxon>Pseudomonadati</taxon>
        <taxon>Thermodesulfobacteriota</taxon>
        <taxon>Desulfobacteria</taxon>
        <taxon>Desulfobacterales</taxon>
        <taxon>Desulfococcaceae</taxon>
        <taxon>Desulfococcus</taxon>
    </lineage>
</organism>
<evidence type="ECO:0000313" key="5">
    <source>
        <dbReference type="EMBL" id="EPR42884.1"/>
    </source>
</evidence>
<evidence type="ECO:0000256" key="3">
    <source>
        <dbReference type="PIRSR" id="PIRSR000089-1"/>
    </source>
</evidence>
<dbReference type="Proteomes" id="UP000014977">
    <property type="component" value="Unassembled WGS sequence"/>
</dbReference>
<dbReference type="InterPro" id="IPR001308">
    <property type="entry name" value="ETF_a/FixB"/>
</dbReference>
<dbReference type="Gene3D" id="3.40.50.620">
    <property type="entry name" value="HUPs"/>
    <property type="match status" value="1"/>
</dbReference>
<dbReference type="InterPro" id="IPR029035">
    <property type="entry name" value="DHS-like_NAD/FAD-binding_dom"/>
</dbReference>
<evidence type="ECO:0000256" key="2">
    <source>
        <dbReference type="ARBA" id="ARBA00022982"/>
    </source>
</evidence>
<dbReference type="SUPFAM" id="SSF52467">
    <property type="entry name" value="DHS-like NAD/FAD-binding domain"/>
    <property type="match status" value="1"/>
</dbReference>
<dbReference type="SMART" id="SM00893">
    <property type="entry name" value="ETF"/>
    <property type="match status" value="1"/>
</dbReference>
<reference evidence="5 6" key="1">
    <citation type="journal article" date="2013" name="Genome Announc.">
        <title>Draft genome sequences for three mercury-methylating, sulfate-reducing bacteria.</title>
        <authorList>
            <person name="Brown S.D."/>
            <person name="Hurt R.A.Jr."/>
            <person name="Gilmour C.C."/>
            <person name="Elias D.A."/>
        </authorList>
    </citation>
    <scope>NUCLEOTIDE SEQUENCE [LARGE SCALE GENOMIC DNA]</scope>
    <source>
        <strain evidence="5 6">DSM 2059</strain>
    </source>
</reference>
<accession>S7V8A3</accession>
<dbReference type="eggNOG" id="COG2025">
    <property type="taxonomic scope" value="Bacteria"/>
</dbReference>
<evidence type="ECO:0000259" key="4">
    <source>
        <dbReference type="SMART" id="SM00893"/>
    </source>
</evidence>
<comment type="similarity">
    <text evidence="1">Belongs to the ETF alpha-subunit/FixB family.</text>
</comment>
<keyword evidence="6" id="KW-1185">Reference proteome</keyword>
<dbReference type="RefSeq" id="WP_020875851.1">
    <property type="nucleotide sequence ID" value="NZ_ATHJ01000062.1"/>
</dbReference>